<evidence type="ECO:0000259" key="13">
    <source>
        <dbReference type="Pfam" id="PF11975"/>
    </source>
</evidence>
<dbReference type="Proteomes" id="UP000199662">
    <property type="component" value="Unassembled WGS sequence"/>
</dbReference>
<keyword evidence="7 12" id="KW-0326">Glycosidase</keyword>
<evidence type="ECO:0000256" key="6">
    <source>
        <dbReference type="ARBA" id="ARBA00023277"/>
    </source>
</evidence>
<dbReference type="InterPro" id="IPR015955">
    <property type="entry name" value="Lactate_DH/Glyco_Ohase_4_C"/>
</dbReference>
<evidence type="ECO:0000256" key="4">
    <source>
        <dbReference type="ARBA" id="ARBA00023027"/>
    </source>
</evidence>
<dbReference type="EMBL" id="FNZK01000016">
    <property type="protein sequence ID" value="SEJ75370.1"/>
    <property type="molecule type" value="Genomic_DNA"/>
</dbReference>
<dbReference type="GO" id="GO:0016616">
    <property type="term" value="F:oxidoreductase activity, acting on the CH-OH group of donors, NAD or NADP as acceptor"/>
    <property type="evidence" value="ECO:0007669"/>
    <property type="project" value="InterPro"/>
</dbReference>
<dbReference type="CDD" id="cd05296">
    <property type="entry name" value="GH4_P_beta_glucosidase"/>
    <property type="match status" value="1"/>
</dbReference>
<dbReference type="PRINTS" id="PR00732">
    <property type="entry name" value="GLHYDRLASE4"/>
</dbReference>
<dbReference type="GO" id="GO:0005975">
    <property type="term" value="P:carbohydrate metabolic process"/>
    <property type="evidence" value="ECO:0007669"/>
    <property type="project" value="InterPro"/>
</dbReference>
<comment type="similarity">
    <text evidence="1 12">Belongs to the glycosyl hydrolase 4 family.</text>
</comment>
<dbReference type="Pfam" id="PF11975">
    <property type="entry name" value="Glyco_hydro_4C"/>
    <property type="match status" value="1"/>
</dbReference>
<dbReference type="InterPro" id="IPR019802">
    <property type="entry name" value="GlycHydrolase_4_CS"/>
</dbReference>
<evidence type="ECO:0000256" key="10">
    <source>
        <dbReference type="PIRSR" id="PIRSR601088-3"/>
    </source>
</evidence>
<dbReference type="RefSeq" id="WP_091833247.1">
    <property type="nucleotide sequence ID" value="NZ_FNZK01000016.1"/>
</dbReference>
<feature type="binding site" evidence="10">
    <location>
        <position position="201"/>
    </location>
    <ligand>
        <name>Mn(2+)</name>
        <dbReference type="ChEBI" id="CHEBI:29035"/>
    </ligand>
</feature>
<evidence type="ECO:0000256" key="9">
    <source>
        <dbReference type="PIRSR" id="PIRSR601088-2"/>
    </source>
</evidence>
<keyword evidence="10" id="KW-0408">Iron</keyword>
<dbReference type="PANTHER" id="PTHR32092:SF5">
    <property type="entry name" value="6-PHOSPHO-BETA-GLUCOSIDASE"/>
    <property type="match status" value="1"/>
</dbReference>
<keyword evidence="15" id="KW-1185">Reference proteome</keyword>
<accession>A0A1H7BMA4</accession>
<evidence type="ECO:0000256" key="5">
    <source>
        <dbReference type="ARBA" id="ARBA00023211"/>
    </source>
</evidence>
<evidence type="ECO:0000256" key="11">
    <source>
        <dbReference type="PIRSR" id="PIRSR601088-4"/>
    </source>
</evidence>
<dbReference type="AlphaFoldDB" id="A0A1H7BMA4"/>
<dbReference type="InterPro" id="IPR001088">
    <property type="entry name" value="Glyco_hydro_4"/>
</dbReference>
<evidence type="ECO:0000313" key="14">
    <source>
        <dbReference type="EMBL" id="SEJ75370.1"/>
    </source>
</evidence>
<dbReference type="GO" id="GO:0008706">
    <property type="term" value="F:6-phospho-beta-glucosidase activity"/>
    <property type="evidence" value="ECO:0007669"/>
    <property type="project" value="UniProtKB-EC"/>
</dbReference>
<dbReference type="GO" id="GO:0046872">
    <property type="term" value="F:metal ion binding"/>
    <property type="evidence" value="ECO:0007669"/>
    <property type="project" value="UniProtKB-KW"/>
</dbReference>
<proteinExistence type="inferred from homology"/>
<evidence type="ECO:0000256" key="3">
    <source>
        <dbReference type="ARBA" id="ARBA00022801"/>
    </source>
</evidence>
<dbReference type="SUPFAM" id="SSF56327">
    <property type="entry name" value="LDH C-terminal domain-like"/>
    <property type="match status" value="1"/>
</dbReference>
<feature type="binding site" evidence="9">
    <location>
        <position position="95"/>
    </location>
    <ligand>
        <name>substrate</name>
    </ligand>
</feature>
<dbReference type="Gene3D" id="3.40.50.720">
    <property type="entry name" value="NAD(P)-binding Rossmann-like Domain"/>
    <property type="match status" value="1"/>
</dbReference>
<protein>
    <recommendedName>
        <fullName evidence="8">6-phospho-beta-glucosidase</fullName>
        <ecNumber evidence="8">3.2.1.86</ecNumber>
    </recommendedName>
</protein>
<feature type="binding site" evidence="10">
    <location>
        <position position="171"/>
    </location>
    <ligand>
        <name>Mn(2+)</name>
        <dbReference type="ChEBI" id="CHEBI:29035"/>
    </ligand>
</feature>
<keyword evidence="5 10" id="KW-0464">Manganese</keyword>
<keyword evidence="10" id="KW-0533">Nickel</keyword>
<feature type="binding site" evidence="9">
    <location>
        <position position="149"/>
    </location>
    <ligand>
        <name>substrate</name>
    </ligand>
</feature>
<keyword evidence="4 12" id="KW-0520">NAD</keyword>
<dbReference type="FunFam" id="3.40.50.720:FF:000163">
    <property type="entry name" value="6-phospho-beta-glucosidase"/>
    <property type="match status" value="1"/>
</dbReference>
<evidence type="ECO:0000256" key="12">
    <source>
        <dbReference type="RuleBase" id="RU361152"/>
    </source>
</evidence>
<dbReference type="PANTHER" id="PTHR32092">
    <property type="entry name" value="6-PHOSPHO-BETA-GLUCOSIDASE-RELATED"/>
    <property type="match status" value="1"/>
</dbReference>
<organism evidence="14 15">
    <name type="scientific">Propionispira arboris</name>
    <dbReference type="NCBI Taxonomy" id="84035"/>
    <lineage>
        <taxon>Bacteria</taxon>
        <taxon>Bacillati</taxon>
        <taxon>Bacillota</taxon>
        <taxon>Negativicutes</taxon>
        <taxon>Selenomonadales</taxon>
        <taxon>Selenomonadaceae</taxon>
        <taxon>Propionispira</taxon>
    </lineage>
</organism>
<gene>
    <name evidence="14" type="ORF">SAMN05660742_11618</name>
</gene>
<keyword evidence="3 12" id="KW-0378">Hydrolase</keyword>
<dbReference type="Pfam" id="PF02056">
    <property type="entry name" value="Glyco_hydro_4"/>
    <property type="match status" value="1"/>
</dbReference>
<name>A0A1H7BMA4_9FIRM</name>
<keyword evidence="10" id="KW-0170">Cobalt</keyword>
<dbReference type="EC" id="3.2.1.86" evidence="8"/>
<feature type="domain" description="Glycosyl hydrolase family 4 C-terminal" evidence="13">
    <location>
        <begin position="196"/>
        <end position="410"/>
    </location>
</feature>
<dbReference type="Gene3D" id="3.90.110.10">
    <property type="entry name" value="Lactate dehydrogenase/glycoside hydrolase, family 4, C-terminal"/>
    <property type="match status" value="1"/>
</dbReference>
<evidence type="ECO:0000313" key="15">
    <source>
        <dbReference type="Proteomes" id="UP000199662"/>
    </source>
</evidence>
<dbReference type="STRING" id="84035.SAMN05660742_11618"/>
<dbReference type="SUPFAM" id="SSF51735">
    <property type="entry name" value="NAD(P)-binding Rossmann-fold domains"/>
    <property type="match status" value="1"/>
</dbReference>
<dbReference type="PROSITE" id="PS01324">
    <property type="entry name" value="GLYCOSYL_HYDROL_F4"/>
    <property type="match status" value="1"/>
</dbReference>
<sequence length="447" mass="50498">MKKIKIVTIGGGSSYTPELIEGFIVRKDQLPIKEIWLVDIEAGKEKLEIVGNLARRMVKKAGLDWEIHLSLDRKEALKDADFVSTQFRVGLLDARIKDERIPLKYGVLGQETNGAGGVFKALRTIPVILDIVNDMKKLCPNAWLVNFTNPSGMITEAVLNYGNFEKVVGLCNVPINHNFRESKLIGKSPDELIFQYAGLNHHHWHKIYDKSGDDLTALVMEKLFEQKESTMENIEFVPFCEEQIRDLGMLPCSYHQYYYLTDDMVKKEVVNYENHTTRAELVKKLEAELFELYKDPNLKDKPEQLTKRGGTHYSDAACELICSILNNKKTEMVVSTRNHGALTDLPYECVVEVSSIITGIGPRPLTFGKFKPAMRGMVQLMKAMEEVTIEAAVTGSYAKALQAFILNPLIPSGEIAKTILNEMLLAHKDYLPQFTKAIKEIEKNSSL</sequence>
<keyword evidence="6" id="KW-0119">Carbohydrate metabolism</keyword>
<evidence type="ECO:0000256" key="8">
    <source>
        <dbReference type="ARBA" id="ARBA00066487"/>
    </source>
</evidence>
<reference evidence="14 15" key="1">
    <citation type="submission" date="2016-10" db="EMBL/GenBank/DDBJ databases">
        <authorList>
            <person name="de Groot N.N."/>
        </authorList>
    </citation>
    <scope>NUCLEOTIDE SEQUENCE [LARGE SCALE GENOMIC DNA]</scope>
    <source>
        <strain evidence="14 15">DSM 2179</strain>
    </source>
</reference>
<evidence type="ECO:0000256" key="2">
    <source>
        <dbReference type="ARBA" id="ARBA00022723"/>
    </source>
</evidence>
<comment type="cofactor">
    <cofactor evidence="12">
        <name>NAD(+)</name>
        <dbReference type="ChEBI" id="CHEBI:57540"/>
    </cofactor>
    <text evidence="12">Binds 1 NAD(+) per subunit.</text>
</comment>
<feature type="site" description="Increases basicity of active site Tyr" evidence="11">
    <location>
        <position position="111"/>
    </location>
</feature>
<dbReference type="InterPro" id="IPR036291">
    <property type="entry name" value="NAD(P)-bd_dom_sf"/>
</dbReference>
<keyword evidence="2 10" id="KW-0479">Metal-binding</keyword>
<evidence type="ECO:0000256" key="1">
    <source>
        <dbReference type="ARBA" id="ARBA00010141"/>
    </source>
</evidence>
<evidence type="ECO:0000256" key="7">
    <source>
        <dbReference type="ARBA" id="ARBA00023295"/>
    </source>
</evidence>
<dbReference type="InterPro" id="IPR022616">
    <property type="entry name" value="Glyco_hydro_4_C"/>
</dbReference>